<dbReference type="KEGG" id="wct:WS74_1286"/>
<evidence type="ECO:0000313" key="3">
    <source>
        <dbReference type="Proteomes" id="UP000029079"/>
    </source>
</evidence>
<sequence>MNKKMKLATIACVSTLLISVAPVGVAPTTAHAAEKTQIATGLPAYMSDWSVSTSEDGPQLSMAPFKMWGTNLWVKAWMWSKIK</sequence>
<dbReference type="AlphaFoldDB" id="A0A075TX49"/>
<feature type="signal peptide" evidence="1">
    <location>
        <begin position="1"/>
        <end position="32"/>
    </location>
</feature>
<proteinExistence type="predicted"/>
<dbReference type="Proteomes" id="UP000029079">
    <property type="component" value="Chromosome"/>
</dbReference>
<feature type="chain" id="PRO_5001710626" evidence="1">
    <location>
        <begin position="33"/>
        <end position="83"/>
    </location>
</feature>
<organism evidence="2 3">
    <name type="scientific">Weissella ceti</name>
    <dbReference type="NCBI Taxonomy" id="759620"/>
    <lineage>
        <taxon>Bacteria</taxon>
        <taxon>Bacillati</taxon>
        <taxon>Bacillota</taxon>
        <taxon>Bacilli</taxon>
        <taxon>Lactobacillales</taxon>
        <taxon>Lactobacillaceae</taxon>
        <taxon>Weissella</taxon>
    </lineage>
</organism>
<dbReference type="STRING" id="759620.WS105_1281"/>
<dbReference type="KEGG" id="wce:WS08_1216"/>
<evidence type="ECO:0000313" key="2">
    <source>
        <dbReference type="EMBL" id="AIM63535.1"/>
    </source>
</evidence>
<accession>A0A075TX49</accession>
<reference evidence="2 3" key="1">
    <citation type="journal article" date="2014" name="Genome Announc.">
        <title>Complete Genome Sequences of Fish Pathogenic Weissella ceti Strains WS74 and WS105.</title>
        <authorList>
            <person name="Figueiredo H.C."/>
            <person name="Leal C.A."/>
            <person name="Dorella F.A."/>
            <person name="Carvalho A.F."/>
            <person name="Soares S.C."/>
            <person name="Pereira F.L."/>
            <person name="Azevedo V.A."/>
        </authorList>
    </citation>
    <scope>NUCLEOTIDE SEQUENCE [LARGE SCALE GENOMIC DNA]</scope>
    <source>
        <strain evidence="2 3">WS74</strain>
    </source>
</reference>
<reference evidence="3" key="2">
    <citation type="submission" date="2014-08" db="EMBL/GenBank/DDBJ databases">
        <title>Complete genome of Weissella ceti strain WS74 isolated from diseased rainbow trout in Brazil.</title>
        <authorList>
            <person name="Figueiredo H.C.P."/>
            <person name="Leal C.A.G."/>
            <person name="Pereira F.L."/>
            <person name="Soares S.C."/>
            <person name="Dorella F.A."/>
            <person name="Carvalho A.F."/>
            <person name="Azevedo V.A.C."/>
        </authorList>
    </citation>
    <scope>NUCLEOTIDE SEQUENCE [LARGE SCALE GENOMIC DNA]</scope>
    <source>
        <strain evidence="3">WS74</strain>
    </source>
</reference>
<name>A0A075TX49_9LACO</name>
<gene>
    <name evidence="2" type="ORF">WS74_1286</name>
</gene>
<evidence type="ECO:0000256" key="1">
    <source>
        <dbReference type="SAM" id="SignalP"/>
    </source>
</evidence>
<protein>
    <submittedName>
        <fullName evidence="2">Uncharacterized protein</fullName>
    </submittedName>
</protein>
<keyword evidence="1" id="KW-0732">Signal</keyword>
<dbReference type="EMBL" id="CP009223">
    <property type="protein sequence ID" value="AIM63535.1"/>
    <property type="molecule type" value="Genomic_DNA"/>
</dbReference>
<dbReference type="RefSeq" id="WP_009765161.1">
    <property type="nucleotide sequence ID" value="NZ_CP009223.1"/>
</dbReference>
<keyword evidence="3" id="KW-1185">Reference proteome</keyword>